<gene>
    <name evidence="3" type="ORF">SAMN04487906_0277</name>
</gene>
<dbReference type="PANTHER" id="PTHR34219">
    <property type="entry name" value="IRON-REGULATED INNER MEMBRANE PROTEIN-RELATED"/>
    <property type="match status" value="1"/>
</dbReference>
<feature type="domain" description="PepSY" evidence="2">
    <location>
        <begin position="60"/>
        <end position="117"/>
    </location>
</feature>
<keyword evidence="1" id="KW-0812">Transmembrane</keyword>
<dbReference type="Pfam" id="PF03413">
    <property type="entry name" value="PepSY"/>
    <property type="match status" value="1"/>
</dbReference>
<dbReference type="Pfam" id="PF03929">
    <property type="entry name" value="PepSY_TM"/>
    <property type="match status" value="1"/>
</dbReference>
<dbReference type="InterPro" id="IPR025711">
    <property type="entry name" value="PepSY"/>
</dbReference>
<feature type="transmembrane region" description="Helical" evidence="1">
    <location>
        <begin position="150"/>
        <end position="170"/>
    </location>
</feature>
<dbReference type="EMBL" id="FPAG01000001">
    <property type="protein sequence ID" value="SFS39103.1"/>
    <property type="molecule type" value="Genomic_DNA"/>
</dbReference>
<organism evidence="3 4">
    <name type="scientific">Zhouia amylolytica</name>
    <dbReference type="NCBI Taxonomy" id="376730"/>
    <lineage>
        <taxon>Bacteria</taxon>
        <taxon>Pseudomonadati</taxon>
        <taxon>Bacteroidota</taxon>
        <taxon>Flavobacteriia</taxon>
        <taxon>Flavobacteriales</taxon>
        <taxon>Flavobacteriaceae</taxon>
        <taxon>Zhouia</taxon>
    </lineage>
</organism>
<feature type="transmembrane region" description="Helical" evidence="1">
    <location>
        <begin position="348"/>
        <end position="369"/>
    </location>
</feature>
<protein>
    <submittedName>
        <fullName evidence="3">Uncharacterized iron-regulated membrane protein</fullName>
    </submittedName>
</protein>
<dbReference type="AlphaFoldDB" id="A0A1I6PG20"/>
<evidence type="ECO:0000313" key="3">
    <source>
        <dbReference type="EMBL" id="SFS39103.1"/>
    </source>
</evidence>
<evidence type="ECO:0000259" key="2">
    <source>
        <dbReference type="Pfam" id="PF03413"/>
    </source>
</evidence>
<dbReference type="Proteomes" id="UP000183209">
    <property type="component" value="Unassembled WGS sequence"/>
</dbReference>
<sequence length="378" mass="42660">MKKKKKYGFRKLINDIHLWIGLISGIIVFIVCLTGTILTFEHEIKALFSESLEITPSGKKISLTELKENLSKELGKEAIISSVTLPEKSTAPYEFRVKQSPKERRGTTYFVDPYTGASLVPKKTSADDFMFSMFKLHRWLLVDSKIGRPIVGIATILFLILSISGIVLWFPKKLKWKNFKAGFKIKTKANWKRVNHDLHNTLGFYSCILILIMGLTGLCWSFEGYRNGLSVVMGTKVFGNRGGNPVNTVTHESLPTISYEEAMAVADQSLPYQGKTAINFPNTNNAYYSIRKYNEDNWSPVTSDQVLIDIYGNVLKKELFAEKPLNVQIASLIKPIHTGEIYGVFSKILYFLACLIGTSLPITGTLIWLNKTKKKKRA</sequence>
<keyword evidence="1" id="KW-1133">Transmembrane helix</keyword>
<dbReference type="RefSeq" id="WP_074976415.1">
    <property type="nucleotide sequence ID" value="NZ_FPAG01000001.1"/>
</dbReference>
<feature type="transmembrane region" description="Helical" evidence="1">
    <location>
        <begin position="202"/>
        <end position="223"/>
    </location>
</feature>
<keyword evidence="1" id="KW-0472">Membrane</keyword>
<evidence type="ECO:0000256" key="1">
    <source>
        <dbReference type="SAM" id="Phobius"/>
    </source>
</evidence>
<proteinExistence type="predicted"/>
<accession>A0A1I6PG20</accession>
<dbReference type="InterPro" id="IPR005625">
    <property type="entry name" value="PepSY-ass_TM"/>
</dbReference>
<evidence type="ECO:0000313" key="4">
    <source>
        <dbReference type="Proteomes" id="UP000183209"/>
    </source>
</evidence>
<reference evidence="3 4" key="1">
    <citation type="submission" date="2016-10" db="EMBL/GenBank/DDBJ databases">
        <authorList>
            <person name="de Groot N.N."/>
        </authorList>
    </citation>
    <scope>NUCLEOTIDE SEQUENCE [LARGE SCALE GENOMIC DNA]</scope>
    <source>
        <strain evidence="3 4">CGMCC 1.6114</strain>
    </source>
</reference>
<name>A0A1I6PG20_9FLAO</name>
<feature type="transmembrane region" description="Helical" evidence="1">
    <location>
        <begin position="12"/>
        <end position="40"/>
    </location>
</feature>
<dbReference type="OrthoDB" id="111691at2"/>